<feature type="domain" description="Trehalose synthase N-terminal" evidence="8">
    <location>
        <begin position="34"/>
        <end position="174"/>
    </location>
</feature>
<gene>
    <name evidence="9" type="ORF">AKJ64_02510</name>
</gene>
<evidence type="ECO:0000256" key="1">
    <source>
        <dbReference type="ARBA" id="ARBA00009481"/>
    </source>
</evidence>
<evidence type="ECO:0000313" key="9">
    <source>
        <dbReference type="EMBL" id="KXA92690.1"/>
    </source>
</evidence>
<organism evidence="9 10">
    <name type="scientific">candidate division MSBL1 archaeon SCGC-AAA259E17</name>
    <dbReference type="NCBI Taxonomy" id="1698263"/>
    <lineage>
        <taxon>Archaea</taxon>
        <taxon>Methanobacteriati</taxon>
        <taxon>Methanobacteriota</taxon>
        <taxon>candidate division MSBL1</taxon>
    </lineage>
</organism>
<feature type="domain" description="Glycosyl transferase family 1" evidence="7">
    <location>
        <begin position="214"/>
        <end position="377"/>
    </location>
</feature>
<dbReference type="Proteomes" id="UP000070373">
    <property type="component" value="Unassembled WGS sequence"/>
</dbReference>
<evidence type="ECO:0000256" key="5">
    <source>
        <dbReference type="ARBA" id="ARBA00022679"/>
    </source>
</evidence>
<proteinExistence type="inferred from homology"/>
<protein>
    <submittedName>
        <fullName evidence="9">Uncharacterized protein</fullName>
    </submittedName>
</protein>
<comment type="subunit">
    <text evidence="2">Homodimer.</text>
</comment>
<evidence type="ECO:0000256" key="2">
    <source>
        <dbReference type="ARBA" id="ARBA00011738"/>
    </source>
</evidence>
<evidence type="ECO:0000256" key="3">
    <source>
        <dbReference type="ARBA" id="ARBA00022526"/>
    </source>
</evidence>
<dbReference type="Pfam" id="PF21269">
    <property type="entry name" value="TreT_GT1"/>
    <property type="match status" value="1"/>
</dbReference>
<name>A0A133UEU4_9EURY</name>
<dbReference type="PATRIC" id="fig|1698263.3.peg.737"/>
<evidence type="ECO:0000313" key="10">
    <source>
        <dbReference type="Proteomes" id="UP000070373"/>
    </source>
</evidence>
<reference evidence="9 10" key="1">
    <citation type="journal article" date="2016" name="Sci. Rep.">
        <title>Metabolic traits of an uncultured archaeal lineage -MSBL1- from brine pools of the Red Sea.</title>
        <authorList>
            <person name="Mwirichia R."/>
            <person name="Alam I."/>
            <person name="Rashid M."/>
            <person name="Vinu M."/>
            <person name="Ba-Alawi W."/>
            <person name="Anthony Kamau A."/>
            <person name="Kamanda Ngugi D."/>
            <person name="Goker M."/>
            <person name="Klenk H.P."/>
            <person name="Bajic V."/>
            <person name="Stingl U."/>
        </authorList>
    </citation>
    <scope>NUCLEOTIDE SEQUENCE [LARGE SCALE GENOMIC DNA]</scope>
    <source>
        <strain evidence="9">SCGC-AAA259E17</strain>
    </source>
</reference>
<keyword evidence="3" id="KW-0313">Glucose metabolism</keyword>
<keyword evidence="6" id="KW-0119">Carbohydrate metabolism</keyword>
<dbReference type="InterPro" id="IPR049438">
    <property type="entry name" value="TreT_GT1"/>
</dbReference>
<dbReference type="GO" id="GO:0016757">
    <property type="term" value="F:glycosyltransferase activity"/>
    <property type="evidence" value="ECO:0007669"/>
    <property type="project" value="UniProtKB-KW"/>
</dbReference>
<dbReference type="SUPFAM" id="SSF53756">
    <property type="entry name" value="UDP-Glycosyltransferase/glycogen phosphorylase"/>
    <property type="match status" value="1"/>
</dbReference>
<evidence type="ECO:0000256" key="6">
    <source>
        <dbReference type="ARBA" id="ARBA00023277"/>
    </source>
</evidence>
<keyword evidence="5" id="KW-0808">Transferase</keyword>
<dbReference type="AlphaFoldDB" id="A0A133UEU4"/>
<dbReference type="Gene3D" id="3.40.50.2000">
    <property type="entry name" value="Glycogen Phosphorylase B"/>
    <property type="match status" value="2"/>
</dbReference>
<evidence type="ECO:0000259" key="8">
    <source>
        <dbReference type="Pfam" id="PF21269"/>
    </source>
</evidence>
<evidence type="ECO:0000259" key="7">
    <source>
        <dbReference type="Pfam" id="PF00534"/>
    </source>
</evidence>
<dbReference type="Pfam" id="PF00534">
    <property type="entry name" value="Glycos_transf_1"/>
    <property type="match status" value="1"/>
</dbReference>
<dbReference type="InterPro" id="IPR001296">
    <property type="entry name" value="Glyco_trans_1"/>
</dbReference>
<dbReference type="EMBL" id="LHXN01000036">
    <property type="protein sequence ID" value="KXA92690.1"/>
    <property type="molecule type" value="Genomic_DNA"/>
</dbReference>
<comment type="caution">
    <text evidence="9">The sequence shown here is derived from an EMBL/GenBank/DDBJ whole genome shotgun (WGS) entry which is preliminary data.</text>
</comment>
<accession>A0A133UEU4</accession>
<comment type="similarity">
    <text evidence="1">Belongs to the glycosyltransferase group 1 family. Glycosyltransferase 4 subfamily.</text>
</comment>
<dbReference type="GO" id="GO:0006006">
    <property type="term" value="P:glucose metabolic process"/>
    <property type="evidence" value="ECO:0007669"/>
    <property type="project" value="UniProtKB-KW"/>
</dbReference>
<dbReference type="InterPro" id="IPR052078">
    <property type="entry name" value="Trehalose_Metab_GTase"/>
</dbReference>
<evidence type="ECO:0000256" key="4">
    <source>
        <dbReference type="ARBA" id="ARBA00022676"/>
    </source>
</evidence>
<dbReference type="PANTHER" id="PTHR47779">
    <property type="entry name" value="SYNTHASE (CCG-9), PUTATIVE (AFU_ORTHOLOGUE AFUA_3G12100)-RELATED"/>
    <property type="match status" value="1"/>
</dbReference>
<sequence length="401" mass="45516">MNKSLIDYREIVGDEKIDTIFRKGSAVRNAHIVMVNSTFQGGGVAEILRALIPLLNDAGPGVGWRVVHGSPDFFRVTKRLHNALQGGEIDLTKKKKQVYRRANEEFSKYTHLDNDLVVIHDPQPLPLIEYYGRKQPWIWRCHIDLSNPNEEVWDYLKRFVLPYDHEVYQMEKFSREGSTHSIIHPSIDPLSTKNMELDEKTKNKYLKKVGVDPKDSRPLIVQVSRFDPWKDPFGVIKVFDLVKEEIDARLLLVGAFASDDPEAEGVYEGVLHKTKNRDDIILAPNAHDIAVNAAQRGADVVLQKSLREGFGLTVSESMWKGTPTIGSNVGGIPAQIEDGETGYLVDPENHEEVAKKILDVLNSDSEEIEEMGRKAREKVKKNFLITEQIEKWLDLCGEILQ</sequence>
<keyword evidence="10" id="KW-1185">Reference proteome</keyword>
<dbReference type="PANTHER" id="PTHR47779:SF1">
    <property type="entry name" value="SYNTHASE (CCG-9), PUTATIVE (AFU_ORTHOLOGUE AFUA_3G12100)-RELATED"/>
    <property type="match status" value="1"/>
</dbReference>
<keyword evidence="4" id="KW-0328">Glycosyltransferase</keyword>